<dbReference type="InterPro" id="IPR037923">
    <property type="entry name" value="HTH-like"/>
</dbReference>
<organism evidence="5 6">
    <name type="scientific">Chryseobacterium piperi</name>
    <dbReference type="NCBI Taxonomy" id="558152"/>
    <lineage>
        <taxon>Bacteria</taxon>
        <taxon>Pseudomonadati</taxon>
        <taxon>Bacteroidota</taxon>
        <taxon>Flavobacteriia</taxon>
        <taxon>Flavobacteriales</taxon>
        <taxon>Weeksellaceae</taxon>
        <taxon>Chryseobacterium group</taxon>
        <taxon>Chryseobacterium</taxon>
    </lineage>
</organism>
<dbReference type="Proteomes" id="UP000028709">
    <property type="component" value="Unassembled WGS sequence"/>
</dbReference>
<evidence type="ECO:0000313" key="6">
    <source>
        <dbReference type="Proteomes" id="UP000028709"/>
    </source>
</evidence>
<dbReference type="GO" id="GO:0043565">
    <property type="term" value="F:sequence-specific DNA binding"/>
    <property type="evidence" value="ECO:0007669"/>
    <property type="project" value="InterPro"/>
</dbReference>
<accession>A0A086BIA7</accession>
<dbReference type="InterPro" id="IPR014710">
    <property type="entry name" value="RmlC-like_jellyroll"/>
</dbReference>
<evidence type="ECO:0000256" key="3">
    <source>
        <dbReference type="ARBA" id="ARBA00023163"/>
    </source>
</evidence>
<keyword evidence="1" id="KW-0805">Transcription regulation</keyword>
<dbReference type="AlphaFoldDB" id="A0A086BIA7"/>
<dbReference type="InterPro" id="IPR003313">
    <property type="entry name" value="AraC-bd"/>
</dbReference>
<dbReference type="PROSITE" id="PS01124">
    <property type="entry name" value="HTH_ARAC_FAMILY_2"/>
    <property type="match status" value="1"/>
</dbReference>
<dbReference type="eggNOG" id="COG0662">
    <property type="taxonomic scope" value="Bacteria"/>
</dbReference>
<gene>
    <name evidence="5" type="ORF">IQ37_09825</name>
</gene>
<dbReference type="SUPFAM" id="SSF51215">
    <property type="entry name" value="Regulatory protein AraC"/>
    <property type="match status" value="1"/>
</dbReference>
<evidence type="ECO:0000256" key="1">
    <source>
        <dbReference type="ARBA" id="ARBA00023015"/>
    </source>
</evidence>
<dbReference type="Pfam" id="PF02311">
    <property type="entry name" value="AraC_binding"/>
    <property type="match status" value="1"/>
</dbReference>
<dbReference type="PANTHER" id="PTHR43280">
    <property type="entry name" value="ARAC-FAMILY TRANSCRIPTIONAL REGULATOR"/>
    <property type="match status" value="1"/>
</dbReference>
<keyword evidence="6" id="KW-1185">Reference proteome</keyword>
<dbReference type="InterPro" id="IPR018060">
    <property type="entry name" value="HTH_AraC"/>
</dbReference>
<evidence type="ECO:0000256" key="2">
    <source>
        <dbReference type="ARBA" id="ARBA00023125"/>
    </source>
</evidence>
<dbReference type="GO" id="GO:0003700">
    <property type="term" value="F:DNA-binding transcription factor activity"/>
    <property type="evidence" value="ECO:0007669"/>
    <property type="project" value="InterPro"/>
</dbReference>
<protein>
    <submittedName>
        <fullName evidence="5">AraC family transcriptional regulator</fullName>
    </submittedName>
</protein>
<dbReference type="Gene3D" id="2.60.120.10">
    <property type="entry name" value="Jelly Rolls"/>
    <property type="match status" value="1"/>
</dbReference>
<dbReference type="eggNOG" id="COG4977">
    <property type="taxonomic scope" value="Bacteria"/>
</dbReference>
<reference evidence="5 6" key="1">
    <citation type="submission" date="2014-07" db="EMBL/GenBank/DDBJ databases">
        <title>Genome of Chryseobacterium piperi CTM.</title>
        <authorList>
            <person name="Pipes S.E."/>
            <person name="Stropko S.J."/>
            <person name="Newman J.D."/>
        </authorList>
    </citation>
    <scope>NUCLEOTIDE SEQUENCE [LARGE SCALE GENOMIC DNA]</scope>
    <source>
        <strain evidence="5 6">CTM</strain>
    </source>
</reference>
<dbReference type="InterPro" id="IPR009057">
    <property type="entry name" value="Homeodomain-like_sf"/>
</dbReference>
<dbReference type="Gene3D" id="1.10.10.60">
    <property type="entry name" value="Homeodomain-like"/>
    <property type="match status" value="2"/>
</dbReference>
<proteinExistence type="predicted"/>
<dbReference type="STRING" id="558152.IQ37_09825"/>
<evidence type="ECO:0000259" key="4">
    <source>
        <dbReference type="PROSITE" id="PS01124"/>
    </source>
</evidence>
<keyword evidence="2" id="KW-0238">DNA-binding</keyword>
<feature type="domain" description="HTH araC/xylS-type" evidence="4">
    <location>
        <begin position="174"/>
        <end position="274"/>
    </location>
</feature>
<comment type="caution">
    <text evidence="5">The sequence shown here is derived from an EMBL/GenBank/DDBJ whole genome shotgun (WGS) entry which is preliminary data.</text>
</comment>
<dbReference type="Pfam" id="PF12833">
    <property type="entry name" value="HTH_18"/>
    <property type="match status" value="1"/>
</dbReference>
<dbReference type="PANTHER" id="PTHR43280:SF28">
    <property type="entry name" value="HTH-TYPE TRANSCRIPTIONAL ACTIVATOR RHAS"/>
    <property type="match status" value="1"/>
</dbReference>
<dbReference type="SUPFAM" id="SSF46689">
    <property type="entry name" value="Homeodomain-like"/>
    <property type="match status" value="1"/>
</dbReference>
<name>A0A086BIA7_9FLAO</name>
<evidence type="ECO:0000313" key="5">
    <source>
        <dbReference type="EMBL" id="KFF28671.1"/>
    </source>
</evidence>
<dbReference type="EMBL" id="JPRJ01000015">
    <property type="protein sequence ID" value="KFF28671.1"/>
    <property type="molecule type" value="Genomic_DNA"/>
</dbReference>
<dbReference type="SMART" id="SM00342">
    <property type="entry name" value="HTH_ARAC"/>
    <property type="match status" value="1"/>
</dbReference>
<sequence length="277" mass="32806">MVRENIYQSVEVYYKTSEGCTDDETQFNFFEIFYVLSGSGVHVINGNRVPYSKKELFLLTPNDRHSFEVEEFSEFLIIRFGHNYVSEFQWKSIDHMECVLFHSSHLSESILRNTDDKEGVDSLMQYLLQILQQDNMYKEDLIRHLVNAIIVITARNLSYIRPKNMLENVDEKILEIIDHIQVHIHQPEQLKLEVIAGKFNLSKTYASAYFRKQSGESIQQYISAYRIRLIEHRLRFSDKRITEIAEEFGFTDESHINKFFKRHTGVRLKSYRTLSKA</sequence>
<keyword evidence="3" id="KW-0804">Transcription</keyword>